<accession>A0A2M8KSK6</accession>
<dbReference type="InterPro" id="IPR011004">
    <property type="entry name" value="Trimer_LpxA-like_sf"/>
</dbReference>
<dbReference type="Proteomes" id="UP000229554">
    <property type="component" value="Unassembled WGS sequence"/>
</dbReference>
<dbReference type="AlphaFoldDB" id="A0A2M8KSK6"/>
<name>A0A2M8KSK6_9BACT</name>
<dbReference type="SUPFAM" id="SSF51161">
    <property type="entry name" value="Trimeric LpxA-like enzymes"/>
    <property type="match status" value="1"/>
</dbReference>
<comment type="caution">
    <text evidence="1">The sequence shown here is derived from an EMBL/GenBank/DDBJ whole genome shotgun (WGS) entry which is preliminary data.</text>
</comment>
<proteinExistence type="predicted"/>
<sequence length="75" mass="8152">MDGKNVQLKLEKERRETNREKLGVVVAKGVFFGANTTTLPGVTIGEGVRTYPGTIVHGAIAPHKVVKTHQNQTVE</sequence>
<reference evidence="2" key="1">
    <citation type="submission" date="2017-09" db="EMBL/GenBank/DDBJ databases">
        <title>Depth-based differentiation of microbial function through sediment-hosted aquifers and enrichment of novel symbionts in the deep terrestrial subsurface.</title>
        <authorList>
            <person name="Probst A.J."/>
            <person name="Ladd B."/>
            <person name="Jarett J.K."/>
            <person name="Geller-Mcgrath D.E."/>
            <person name="Sieber C.M.K."/>
            <person name="Emerson J.B."/>
            <person name="Anantharaman K."/>
            <person name="Thomas B.C."/>
            <person name="Malmstrom R."/>
            <person name="Stieglmeier M."/>
            <person name="Klingl A."/>
            <person name="Woyke T."/>
            <person name="Ryan C.M."/>
            <person name="Banfield J.F."/>
        </authorList>
    </citation>
    <scope>NUCLEOTIDE SEQUENCE [LARGE SCALE GENOMIC DNA]</scope>
</reference>
<protein>
    <submittedName>
        <fullName evidence="1">Uncharacterized protein</fullName>
    </submittedName>
</protein>
<organism evidence="1 2">
    <name type="scientific">Candidatus Roizmanbacteria bacterium CG10_big_fil_rev_8_21_14_0_10_39_6</name>
    <dbReference type="NCBI Taxonomy" id="1974853"/>
    <lineage>
        <taxon>Bacteria</taxon>
        <taxon>Candidatus Roizmaniibacteriota</taxon>
    </lineage>
</organism>
<dbReference type="Gene3D" id="2.160.10.10">
    <property type="entry name" value="Hexapeptide repeat proteins"/>
    <property type="match status" value="1"/>
</dbReference>
<evidence type="ECO:0000313" key="2">
    <source>
        <dbReference type="Proteomes" id="UP000229554"/>
    </source>
</evidence>
<evidence type="ECO:0000313" key="1">
    <source>
        <dbReference type="EMBL" id="PJE62879.1"/>
    </source>
</evidence>
<gene>
    <name evidence="1" type="ORF">COU88_02565</name>
</gene>
<dbReference type="EMBL" id="PFED01000111">
    <property type="protein sequence ID" value="PJE62879.1"/>
    <property type="molecule type" value="Genomic_DNA"/>
</dbReference>